<evidence type="ECO:0000313" key="3">
    <source>
        <dbReference type="Proteomes" id="UP000824070"/>
    </source>
</evidence>
<organism evidence="2 3">
    <name type="scientific">Candidatus Alloenteromonas pullicola</name>
    <dbReference type="NCBI Taxonomy" id="2840784"/>
    <lineage>
        <taxon>Bacteria</taxon>
        <taxon>Bacillati</taxon>
        <taxon>Bacillota</taxon>
        <taxon>Bacillota incertae sedis</taxon>
        <taxon>Candidatus Alloenteromonas</taxon>
    </lineage>
</organism>
<feature type="transmembrane region" description="Helical" evidence="1">
    <location>
        <begin position="12"/>
        <end position="32"/>
    </location>
</feature>
<sequence length="182" mass="20553">MPALVSSMQAYQVILLIAACVVFYYLAVLFYVTSKALDFRRSLSRKREMLSLIQLEMASTLLSIDSIFKSASVTYSKQEADSVDALRQVSSDKRAVGLIKYNASLIVGAKSSLSYLALSNKWATKSDEFRYCQNAFSDLERFFRTTVALYNADIAAYDYYRRATGFKLLMYFFGFKAAEPIG</sequence>
<keyword evidence="1" id="KW-1133">Transmembrane helix</keyword>
<keyword evidence="1" id="KW-0812">Transmembrane</keyword>
<reference evidence="2" key="1">
    <citation type="submission" date="2020-10" db="EMBL/GenBank/DDBJ databases">
        <authorList>
            <person name="Gilroy R."/>
        </authorList>
    </citation>
    <scope>NUCLEOTIDE SEQUENCE</scope>
    <source>
        <strain evidence="2">ChiGjej1B1-22543</strain>
    </source>
</reference>
<reference evidence="2" key="2">
    <citation type="journal article" date="2021" name="PeerJ">
        <title>Extensive microbial diversity within the chicken gut microbiome revealed by metagenomics and culture.</title>
        <authorList>
            <person name="Gilroy R."/>
            <person name="Ravi A."/>
            <person name="Getino M."/>
            <person name="Pursley I."/>
            <person name="Horton D.L."/>
            <person name="Alikhan N.F."/>
            <person name="Baker D."/>
            <person name="Gharbi K."/>
            <person name="Hall N."/>
            <person name="Watson M."/>
            <person name="Adriaenssens E.M."/>
            <person name="Foster-Nyarko E."/>
            <person name="Jarju S."/>
            <person name="Secka A."/>
            <person name="Antonio M."/>
            <person name="Oren A."/>
            <person name="Chaudhuri R.R."/>
            <person name="La Ragione R."/>
            <person name="Hildebrand F."/>
            <person name="Pallen M.J."/>
        </authorList>
    </citation>
    <scope>NUCLEOTIDE SEQUENCE</scope>
    <source>
        <strain evidence="2">ChiGjej1B1-22543</strain>
    </source>
</reference>
<name>A0A9D1LP52_9FIRM</name>
<dbReference type="EMBL" id="DVMV01000032">
    <property type="protein sequence ID" value="HIU45474.1"/>
    <property type="molecule type" value="Genomic_DNA"/>
</dbReference>
<gene>
    <name evidence="2" type="ORF">IAC52_04170</name>
</gene>
<keyword evidence="1" id="KW-0472">Membrane</keyword>
<protein>
    <submittedName>
        <fullName evidence="2">Uncharacterized protein</fullName>
    </submittedName>
</protein>
<evidence type="ECO:0000256" key="1">
    <source>
        <dbReference type="SAM" id="Phobius"/>
    </source>
</evidence>
<evidence type="ECO:0000313" key="2">
    <source>
        <dbReference type="EMBL" id="HIU45474.1"/>
    </source>
</evidence>
<accession>A0A9D1LP52</accession>
<comment type="caution">
    <text evidence="2">The sequence shown here is derived from an EMBL/GenBank/DDBJ whole genome shotgun (WGS) entry which is preliminary data.</text>
</comment>
<dbReference type="AlphaFoldDB" id="A0A9D1LP52"/>
<proteinExistence type="predicted"/>
<dbReference type="Proteomes" id="UP000824070">
    <property type="component" value="Unassembled WGS sequence"/>
</dbReference>